<evidence type="ECO:0000256" key="1">
    <source>
        <dbReference type="ARBA" id="ARBA00005250"/>
    </source>
</evidence>
<gene>
    <name evidence="4" type="ORF">IC609_04865</name>
</gene>
<dbReference type="InterPro" id="IPR036866">
    <property type="entry name" value="RibonucZ/Hydroxyglut_hydro"/>
</dbReference>
<reference evidence="4" key="1">
    <citation type="submission" date="2020-09" db="EMBL/GenBank/DDBJ databases">
        <title>Genome seq and assembly of Limnohabitants sp.</title>
        <authorList>
            <person name="Chhetri G."/>
        </authorList>
    </citation>
    <scope>NUCLEOTIDE SEQUENCE</scope>
    <source>
        <strain evidence="4">JUR4</strain>
    </source>
</reference>
<dbReference type="AlphaFoldDB" id="A0A927FFT6"/>
<dbReference type="SMART" id="SM00849">
    <property type="entry name" value="Lactamase_B"/>
    <property type="match status" value="1"/>
</dbReference>
<dbReference type="InterPro" id="IPR030811">
    <property type="entry name" value="SoxH-rel_PQQ_1"/>
</dbReference>
<evidence type="ECO:0000313" key="4">
    <source>
        <dbReference type="EMBL" id="MBD8049863.1"/>
    </source>
</evidence>
<dbReference type="Proteomes" id="UP000647424">
    <property type="component" value="Unassembled WGS sequence"/>
</dbReference>
<evidence type="ECO:0000259" key="3">
    <source>
        <dbReference type="SMART" id="SM00849"/>
    </source>
</evidence>
<dbReference type="PANTHER" id="PTHR42951">
    <property type="entry name" value="METALLO-BETA-LACTAMASE DOMAIN-CONTAINING"/>
    <property type="match status" value="1"/>
</dbReference>
<evidence type="ECO:0000256" key="2">
    <source>
        <dbReference type="SAM" id="SignalP"/>
    </source>
</evidence>
<name>A0A927FFT6_9BURK</name>
<dbReference type="Gene3D" id="3.60.15.10">
    <property type="entry name" value="Ribonuclease Z/Hydroxyacylglutathione hydrolase-like"/>
    <property type="match status" value="1"/>
</dbReference>
<dbReference type="NCBIfam" id="TIGR04558">
    <property type="entry name" value="SoxH_rel_PQQ_1"/>
    <property type="match status" value="1"/>
</dbReference>
<dbReference type="RefSeq" id="WP_191818305.1">
    <property type="nucleotide sequence ID" value="NZ_JACYFT010000001.1"/>
</dbReference>
<dbReference type="SUPFAM" id="SSF56281">
    <property type="entry name" value="Metallo-hydrolase/oxidoreductase"/>
    <property type="match status" value="1"/>
</dbReference>
<comment type="similarity">
    <text evidence="1">Belongs to the metallo-beta-lactamase superfamily. Class-B beta-lactamase family.</text>
</comment>
<accession>A0A927FFT6</accession>
<dbReference type="GO" id="GO:0017001">
    <property type="term" value="P:antibiotic catabolic process"/>
    <property type="evidence" value="ECO:0007669"/>
    <property type="project" value="UniProtKB-ARBA"/>
</dbReference>
<feature type="domain" description="Metallo-beta-lactamase" evidence="3">
    <location>
        <begin position="55"/>
        <end position="239"/>
    </location>
</feature>
<dbReference type="PANTHER" id="PTHR42951:SF4">
    <property type="entry name" value="ACYL-COENZYME A THIOESTERASE MBLAC2"/>
    <property type="match status" value="1"/>
</dbReference>
<dbReference type="InterPro" id="IPR001279">
    <property type="entry name" value="Metallo-B-lactamas"/>
</dbReference>
<sequence length="313" mass="34618">MKRWLALGLAWLAVCAHAVDASRSDYRLQPRLLAPGVWVIEGAVEDFSRSNGCNIINTGFIATDAGTLVINTGPSRLYGQQQRTAIARTTPGPVTRVVNLNLHPDYFFGNQAWSDVPTAALPGTRVGMQAEGKAYEDNLYRLCGDWMLGTESQPASEDVQPGRFMLGARPLEWVRWQGHTGHDLVLIDHSTGVMFAGGVVFMNRVPTLPHARLAEWMASLQQLRQRITSGEVRTVVPSHGPVHTGTQGVDQTLDWLQWLDARLRSSAEQGLDLSEVLRLPIPERFAGWAALQAEYARNVTTLYPAYETAQFTK</sequence>
<organism evidence="4 5">
    <name type="scientific">Limnohabitans radicicola</name>
    <dbReference type="NCBI Taxonomy" id="2771427"/>
    <lineage>
        <taxon>Bacteria</taxon>
        <taxon>Pseudomonadati</taxon>
        <taxon>Pseudomonadota</taxon>
        <taxon>Betaproteobacteria</taxon>
        <taxon>Burkholderiales</taxon>
        <taxon>Comamonadaceae</taxon>
        <taxon>Limnohabitans</taxon>
    </lineage>
</organism>
<proteinExistence type="inferred from homology"/>
<comment type="caution">
    <text evidence="4">The sequence shown here is derived from an EMBL/GenBank/DDBJ whole genome shotgun (WGS) entry which is preliminary data.</text>
</comment>
<dbReference type="EMBL" id="JACYFT010000001">
    <property type="protein sequence ID" value="MBD8049863.1"/>
    <property type="molecule type" value="Genomic_DNA"/>
</dbReference>
<evidence type="ECO:0000313" key="5">
    <source>
        <dbReference type="Proteomes" id="UP000647424"/>
    </source>
</evidence>
<keyword evidence="5" id="KW-1185">Reference proteome</keyword>
<protein>
    <submittedName>
        <fullName evidence="4">Quinoprotein relay system zinc metallohydrolase 1</fullName>
    </submittedName>
</protein>
<feature type="signal peptide" evidence="2">
    <location>
        <begin position="1"/>
        <end position="18"/>
    </location>
</feature>
<dbReference type="CDD" id="cd16282">
    <property type="entry name" value="metallo-hydrolase-like_MBL-fold"/>
    <property type="match status" value="1"/>
</dbReference>
<dbReference type="Pfam" id="PF00753">
    <property type="entry name" value="Lactamase_B"/>
    <property type="match status" value="1"/>
</dbReference>
<feature type="chain" id="PRO_5037602139" evidence="2">
    <location>
        <begin position="19"/>
        <end position="313"/>
    </location>
</feature>
<keyword evidence="2" id="KW-0732">Signal</keyword>
<dbReference type="InterPro" id="IPR050855">
    <property type="entry name" value="NDM-1-like"/>
</dbReference>